<evidence type="ECO:0000313" key="2">
    <source>
        <dbReference type="Proteomes" id="UP000799291"/>
    </source>
</evidence>
<protein>
    <submittedName>
        <fullName evidence="1">Uncharacterized protein</fullName>
    </submittedName>
</protein>
<organism evidence="1 2">
    <name type="scientific">Lentithecium fluviatile CBS 122367</name>
    <dbReference type="NCBI Taxonomy" id="1168545"/>
    <lineage>
        <taxon>Eukaryota</taxon>
        <taxon>Fungi</taxon>
        <taxon>Dikarya</taxon>
        <taxon>Ascomycota</taxon>
        <taxon>Pezizomycotina</taxon>
        <taxon>Dothideomycetes</taxon>
        <taxon>Pleosporomycetidae</taxon>
        <taxon>Pleosporales</taxon>
        <taxon>Massarineae</taxon>
        <taxon>Lentitheciaceae</taxon>
        <taxon>Lentithecium</taxon>
    </lineage>
</organism>
<dbReference type="EMBL" id="MU005571">
    <property type="protein sequence ID" value="KAF2689933.1"/>
    <property type="molecule type" value="Genomic_DNA"/>
</dbReference>
<evidence type="ECO:0000313" key="1">
    <source>
        <dbReference type="EMBL" id="KAF2689933.1"/>
    </source>
</evidence>
<proteinExistence type="predicted"/>
<name>A0A6G1JIF7_9PLEO</name>
<dbReference type="OrthoDB" id="4485682at2759"/>
<keyword evidence="2" id="KW-1185">Reference proteome</keyword>
<feature type="non-terminal residue" evidence="1">
    <location>
        <position position="1"/>
    </location>
</feature>
<dbReference type="Proteomes" id="UP000799291">
    <property type="component" value="Unassembled WGS sequence"/>
</dbReference>
<reference evidence="1" key="1">
    <citation type="journal article" date="2020" name="Stud. Mycol.">
        <title>101 Dothideomycetes genomes: a test case for predicting lifestyles and emergence of pathogens.</title>
        <authorList>
            <person name="Haridas S."/>
            <person name="Albert R."/>
            <person name="Binder M."/>
            <person name="Bloem J."/>
            <person name="Labutti K."/>
            <person name="Salamov A."/>
            <person name="Andreopoulos B."/>
            <person name="Baker S."/>
            <person name="Barry K."/>
            <person name="Bills G."/>
            <person name="Bluhm B."/>
            <person name="Cannon C."/>
            <person name="Castanera R."/>
            <person name="Culley D."/>
            <person name="Daum C."/>
            <person name="Ezra D."/>
            <person name="Gonzalez J."/>
            <person name="Henrissat B."/>
            <person name="Kuo A."/>
            <person name="Liang C."/>
            <person name="Lipzen A."/>
            <person name="Lutzoni F."/>
            <person name="Magnuson J."/>
            <person name="Mondo S."/>
            <person name="Nolan M."/>
            <person name="Ohm R."/>
            <person name="Pangilinan J."/>
            <person name="Park H.-J."/>
            <person name="Ramirez L."/>
            <person name="Alfaro M."/>
            <person name="Sun H."/>
            <person name="Tritt A."/>
            <person name="Yoshinaga Y."/>
            <person name="Zwiers L.-H."/>
            <person name="Turgeon B."/>
            <person name="Goodwin S."/>
            <person name="Spatafora J."/>
            <person name="Crous P."/>
            <person name="Grigoriev I."/>
        </authorList>
    </citation>
    <scope>NUCLEOTIDE SEQUENCE</scope>
    <source>
        <strain evidence="1">CBS 122367</strain>
    </source>
</reference>
<dbReference type="InterPro" id="IPR021842">
    <property type="entry name" value="DUF3435"/>
</dbReference>
<gene>
    <name evidence="1" type="ORF">K458DRAFT_289103</name>
</gene>
<sequence>NVLHFQWKEDVLHQPFFANVKHTTGGARIQKEDPFPYAKYRDIFVRLGRVAGFKKQLQLY</sequence>
<accession>A0A6G1JIF7</accession>
<dbReference type="Pfam" id="PF11917">
    <property type="entry name" value="DUF3435"/>
    <property type="match status" value="1"/>
</dbReference>
<dbReference type="AlphaFoldDB" id="A0A6G1JIF7"/>